<evidence type="ECO:0000256" key="1">
    <source>
        <dbReference type="SAM" id="SignalP"/>
    </source>
</evidence>
<dbReference type="EMBL" id="JBHRYB010000025">
    <property type="protein sequence ID" value="MFC3681807.1"/>
    <property type="molecule type" value="Genomic_DNA"/>
</dbReference>
<feature type="signal peptide" evidence="1">
    <location>
        <begin position="1"/>
        <end position="28"/>
    </location>
</feature>
<evidence type="ECO:0000313" key="3">
    <source>
        <dbReference type="Proteomes" id="UP001595722"/>
    </source>
</evidence>
<feature type="chain" id="PRO_5045455812" evidence="1">
    <location>
        <begin position="29"/>
        <end position="177"/>
    </location>
</feature>
<dbReference type="Proteomes" id="UP001595722">
    <property type="component" value="Unassembled WGS sequence"/>
</dbReference>
<dbReference type="SMART" id="SM00028">
    <property type="entry name" value="TPR"/>
    <property type="match status" value="2"/>
</dbReference>
<protein>
    <submittedName>
        <fullName evidence="2">Tetratricopeptide repeat protein</fullName>
    </submittedName>
</protein>
<reference evidence="3" key="1">
    <citation type="journal article" date="2019" name="Int. J. Syst. Evol. Microbiol.">
        <title>The Global Catalogue of Microorganisms (GCM) 10K type strain sequencing project: providing services to taxonomists for standard genome sequencing and annotation.</title>
        <authorList>
            <consortium name="The Broad Institute Genomics Platform"/>
            <consortium name="The Broad Institute Genome Sequencing Center for Infectious Disease"/>
            <person name="Wu L."/>
            <person name="Ma J."/>
        </authorList>
    </citation>
    <scope>NUCLEOTIDE SEQUENCE [LARGE SCALE GENOMIC DNA]</scope>
    <source>
        <strain evidence="3">KCTC 42424</strain>
    </source>
</reference>
<dbReference type="Pfam" id="PF14559">
    <property type="entry name" value="TPR_19"/>
    <property type="match status" value="1"/>
</dbReference>
<accession>A0ABV7VYL3</accession>
<dbReference type="RefSeq" id="WP_376868429.1">
    <property type="nucleotide sequence ID" value="NZ_JBHRYB010000025.1"/>
</dbReference>
<keyword evidence="1" id="KW-0732">Signal</keyword>
<keyword evidence="3" id="KW-1185">Reference proteome</keyword>
<organism evidence="2 3">
    <name type="scientific">Bacterioplanoides pacificum</name>
    <dbReference type="NCBI Taxonomy" id="1171596"/>
    <lineage>
        <taxon>Bacteria</taxon>
        <taxon>Pseudomonadati</taxon>
        <taxon>Pseudomonadota</taxon>
        <taxon>Gammaproteobacteria</taxon>
        <taxon>Oceanospirillales</taxon>
        <taxon>Oceanospirillaceae</taxon>
        <taxon>Bacterioplanoides</taxon>
    </lineage>
</organism>
<dbReference type="PROSITE" id="PS51257">
    <property type="entry name" value="PROKAR_LIPOPROTEIN"/>
    <property type="match status" value="1"/>
</dbReference>
<name>A0ABV7VYL3_9GAMM</name>
<gene>
    <name evidence="2" type="ORF">ACFOMG_17025</name>
</gene>
<evidence type="ECO:0000313" key="2">
    <source>
        <dbReference type="EMBL" id="MFC3681807.1"/>
    </source>
</evidence>
<dbReference type="InterPro" id="IPR011990">
    <property type="entry name" value="TPR-like_helical_dom_sf"/>
</dbReference>
<dbReference type="InterPro" id="IPR019734">
    <property type="entry name" value="TPR_rpt"/>
</dbReference>
<dbReference type="SUPFAM" id="SSF48452">
    <property type="entry name" value="TPR-like"/>
    <property type="match status" value="1"/>
</dbReference>
<proteinExistence type="predicted"/>
<dbReference type="Gene3D" id="1.25.40.10">
    <property type="entry name" value="Tetratricopeptide repeat domain"/>
    <property type="match status" value="1"/>
</dbReference>
<sequence length="177" mass="19838">MTRFFPMINNMRLCPPLALCAVAVFLSACSPQPPKPQDYELSVHTLPQQQRAEQPDADGQYALTLASLEQGQHHPAIAALFAKAEQARLQQRWHMALKYLDQARQIQPRNPAVLYRQAWVNLQLGRAAQAEQLLQRAKVFSSGDEALERRLDWLLADALDAQGKSSGAQAARQRATR</sequence>
<comment type="caution">
    <text evidence="2">The sequence shown here is derived from an EMBL/GenBank/DDBJ whole genome shotgun (WGS) entry which is preliminary data.</text>
</comment>